<keyword evidence="4" id="KW-0539">Nucleus</keyword>
<protein>
    <recommendedName>
        <fullName evidence="4">Protein TIFY</fullName>
    </recommendedName>
    <alternativeName>
        <fullName evidence="4">Jasmonate ZIM domain-containing protein</fullName>
    </alternativeName>
</protein>
<dbReference type="PANTHER" id="PTHR33077">
    <property type="entry name" value="PROTEIN TIFY 4A-RELATED-RELATED"/>
    <property type="match status" value="1"/>
</dbReference>
<dbReference type="SMART" id="SM00979">
    <property type="entry name" value="TIFY"/>
    <property type="match status" value="1"/>
</dbReference>
<evidence type="ECO:0000256" key="4">
    <source>
        <dbReference type="RuleBase" id="RU369065"/>
    </source>
</evidence>
<dbReference type="Pfam" id="PF06200">
    <property type="entry name" value="tify"/>
    <property type="match status" value="1"/>
</dbReference>
<dbReference type="PROSITE" id="PS51320">
    <property type="entry name" value="TIFY"/>
    <property type="match status" value="1"/>
</dbReference>
<evidence type="ECO:0000313" key="6">
    <source>
        <dbReference type="EMBL" id="WOL15705.1"/>
    </source>
</evidence>
<comment type="domain">
    <text evidence="4">The jas domain is required for interaction with COI1.</text>
</comment>
<proteinExistence type="inferred from homology"/>
<dbReference type="InterPro" id="IPR040390">
    <property type="entry name" value="TIFY/JAZ"/>
</dbReference>
<evidence type="ECO:0000256" key="1">
    <source>
        <dbReference type="ARBA" id="ARBA00008614"/>
    </source>
</evidence>
<comment type="similarity">
    <text evidence="1 4">Belongs to the TIFY/JAZ family.</text>
</comment>
<dbReference type="AlphaFoldDB" id="A0AAQ3QPL5"/>
<dbReference type="InterPro" id="IPR010399">
    <property type="entry name" value="Tify_dom"/>
</dbReference>
<dbReference type="Proteomes" id="UP001327560">
    <property type="component" value="Chromosome 8"/>
</dbReference>
<accession>A0AAQ3QPL5</accession>
<dbReference type="InterPro" id="IPR018467">
    <property type="entry name" value="CCT_CS"/>
</dbReference>
<keyword evidence="7" id="KW-1185">Reference proteome</keyword>
<keyword evidence="3" id="KW-0832">Ubl conjugation</keyword>
<comment type="subcellular location">
    <subcellularLocation>
        <location evidence="4">Nucleus</location>
    </subcellularLocation>
</comment>
<evidence type="ECO:0000256" key="2">
    <source>
        <dbReference type="ARBA" id="ARBA00022819"/>
    </source>
</evidence>
<keyword evidence="2 4" id="KW-1184">Jasmonic acid signaling pathway</keyword>
<organism evidence="6 7">
    <name type="scientific">Canna indica</name>
    <name type="common">Indian-shot</name>
    <dbReference type="NCBI Taxonomy" id="4628"/>
    <lineage>
        <taxon>Eukaryota</taxon>
        <taxon>Viridiplantae</taxon>
        <taxon>Streptophyta</taxon>
        <taxon>Embryophyta</taxon>
        <taxon>Tracheophyta</taxon>
        <taxon>Spermatophyta</taxon>
        <taxon>Magnoliopsida</taxon>
        <taxon>Liliopsida</taxon>
        <taxon>Zingiberales</taxon>
        <taxon>Cannaceae</taxon>
        <taxon>Canna</taxon>
    </lineage>
</organism>
<feature type="domain" description="Tify" evidence="5">
    <location>
        <begin position="41"/>
        <end position="75"/>
    </location>
</feature>
<dbReference type="GO" id="GO:0005634">
    <property type="term" value="C:nucleus"/>
    <property type="evidence" value="ECO:0007669"/>
    <property type="project" value="UniProtKB-SubCell"/>
</dbReference>
<dbReference type="PANTHER" id="PTHR33077:SF17">
    <property type="entry name" value="PROTEIN TIFY 5B"/>
    <property type="match status" value="1"/>
</dbReference>
<evidence type="ECO:0000313" key="7">
    <source>
        <dbReference type="Proteomes" id="UP001327560"/>
    </source>
</evidence>
<dbReference type="GO" id="GO:0031347">
    <property type="term" value="P:regulation of defense response"/>
    <property type="evidence" value="ECO:0007669"/>
    <property type="project" value="UniProtKB-UniRule"/>
</dbReference>
<sequence>MEEESINLCDTELCLSPAGRRISSRVEEKEAGKAKRPQQQKVDDDQQITIFYNGRICICDVTEIQARAIIRLASREMSACVSKTDEQGKAAAAAARPQLLNRSLSMKRSLQRFLQKRKTRSLESSPYDQNIYQGTMMKLQIDQDRRR</sequence>
<dbReference type="GO" id="GO:2000022">
    <property type="term" value="P:regulation of jasmonic acid mediated signaling pathway"/>
    <property type="evidence" value="ECO:0007669"/>
    <property type="project" value="UniProtKB-UniRule"/>
</dbReference>
<dbReference type="Pfam" id="PF09425">
    <property type="entry name" value="Jas_motif"/>
    <property type="match status" value="1"/>
</dbReference>
<dbReference type="GO" id="GO:0009611">
    <property type="term" value="P:response to wounding"/>
    <property type="evidence" value="ECO:0007669"/>
    <property type="project" value="UniProtKB-UniRule"/>
</dbReference>
<comment type="function">
    <text evidence="4">Repressor of jasmonate responses.</text>
</comment>
<evidence type="ECO:0000256" key="3">
    <source>
        <dbReference type="ARBA" id="ARBA00022843"/>
    </source>
</evidence>
<name>A0AAQ3QPL5_9LILI</name>
<gene>
    <name evidence="6" type="ORF">Cni_G24486</name>
</gene>
<evidence type="ECO:0000259" key="5">
    <source>
        <dbReference type="PROSITE" id="PS51320"/>
    </source>
</evidence>
<dbReference type="EMBL" id="CP136897">
    <property type="protein sequence ID" value="WOL15705.1"/>
    <property type="molecule type" value="Genomic_DNA"/>
</dbReference>
<reference evidence="6 7" key="1">
    <citation type="submission" date="2023-10" db="EMBL/GenBank/DDBJ databases">
        <title>Chromosome-scale genome assembly provides insights into flower coloration mechanisms of Canna indica.</title>
        <authorList>
            <person name="Li C."/>
        </authorList>
    </citation>
    <scope>NUCLEOTIDE SEQUENCE [LARGE SCALE GENOMIC DNA]</scope>
    <source>
        <tissue evidence="6">Flower</tissue>
    </source>
</reference>